<gene>
    <name evidence="2" type="ORF">EDD42_3159</name>
</gene>
<reference evidence="2 3" key="1">
    <citation type="submission" date="2018-11" db="EMBL/GenBank/DDBJ databases">
        <title>Sequencing the genomes of 1000 actinobacteria strains.</title>
        <authorList>
            <person name="Klenk H.-P."/>
        </authorList>
    </citation>
    <scope>NUCLEOTIDE SEQUENCE [LARGE SCALE GENOMIC DNA]</scope>
    <source>
        <strain evidence="2 3">DSM 14012</strain>
    </source>
</reference>
<feature type="domain" description="HTH cro/C1-type" evidence="1">
    <location>
        <begin position="32"/>
        <end position="83"/>
    </location>
</feature>
<proteinExistence type="predicted"/>
<dbReference type="PROSITE" id="PS50943">
    <property type="entry name" value="HTH_CROC1"/>
    <property type="match status" value="1"/>
</dbReference>
<dbReference type="PANTHER" id="PTHR35010">
    <property type="entry name" value="BLL4672 PROTEIN-RELATED"/>
    <property type="match status" value="1"/>
</dbReference>
<evidence type="ECO:0000313" key="3">
    <source>
        <dbReference type="Proteomes" id="UP000266915"/>
    </source>
</evidence>
<evidence type="ECO:0000313" key="2">
    <source>
        <dbReference type="EMBL" id="ROR83057.1"/>
    </source>
</evidence>
<accession>A0A3N2C6B8</accession>
<keyword evidence="3" id="KW-1185">Reference proteome</keyword>
<dbReference type="Gene3D" id="3.30.450.180">
    <property type="match status" value="1"/>
</dbReference>
<name>A0A3N2C6B8_9MICO</name>
<dbReference type="InterPro" id="IPR010982">
    <property type="entry name" value="Lambda_DNA-bd_dom_sf"/>
</dbReference>
<sequence length="291" mass="31966">MDIKAQVQEFLTSRRAKLTPHDAGLPDLGGQRRVAGLRREEVAMLSGVSVDYYVRLERGNLAGVSESVLEALSRALQLDEAEHAHLLDLAHVANASPVARRRTPANRVRPTIQRLLDSMGAPAVIRNGRSDMLATNTLGRALYAPMFIDPAGTPNSARFTFLDPRSKDFYPDWDRLASDLVASLRGEAGRRPYDKRLTDLIGELSTRSEDFGVRWAAHDVHAHRTGKKRIHHPVVGDIELTFEAMELTADDGLSLIAYGTEPDSSSEQALALLASWAATQTNSRRAAARPT</sequence>
<dbReference type="SMART" id="SM00530">
    <property type="entry name" value="HTH_XRE"/>
    <property type="match status" value="1"/>
</dbReference>
<dbReference type="CDD" id="cd00093">
    <property type="entry name" value="HTH_XRE"/>
    <property type="match status" value="1"/>
</dbReference>
<comment type="caution">
    <text evidence="2">The sequence shown here is derived from an EMBL/GenBank/DDBJ whole genome shotgun (WGS) entry which is preliminary data.</text>
</comment>
<dbReference type="EMBL" id="RKHL01000001">
    <property type="protein sequence ID" value="ROR83057.1"/>
    <property type="molecule type" value="Genomic_DNA"/>
</dbReference>
<dbReference type="Gene3D" id="1.10.260.40">
    <property type="entry name" value="lambda repressor-like DNA-binding domains"/>
    <property type="match status" value="1"/>
</dbReference>
<dbReference type="Pfam" id="PF13560">
    <property type="entry name" value="HTH_31"/>
    <property type="match status" value="1"/>
</dbReference>
<dbReference type="PANTHER" id="PTHR35010:SF2">
    <property type="entry name" value="BLL4672 PROTEIN"/>
    <property type="match status" value="1"/>
</dbReference>
<dbReference type="InterPro" id="IPR041413">
    <property type="entry name" value="MLTR_LBD"/>
</dbReference>
<dbReference type="RefSeq" id="WP_085513825.1">
    <property type="nucleotide sequence ID" value="NZ_FXAP01000006.1"/>
</dbReference>
<dbReference type="Proteomes" id="UP000266915">
    <property type="component" value="Unassembled WGS sequence"/>
</dbReference>
<evidence type="ECO:0000259" key="1">
    <source>
        <dbReference type="PROSITE" id="PS50943"/>
    </source>
</evidence>
<dbReference type="Pfam" id="PF17765">
    <property type="entry name" value="MLTR_LBD"/>
    <property type="match status" value="1"/>
</dbReference>
<dbReference type="GO" id="GO:0003677">
    <property type="term" value="F:DNA binding"/>
    <property type="evidence" value="ECO:0007669"/>
    <property type="project" value="InterPro"/>
</dbReference>
<dbReference type="SUPFAM" id="SSF47413">
    <property type="entry name" value="lambda repressor-like DNA-binding domains"/>
    <property type="match status" value="1"/>
</dbReference>
<dbReference type="AlphaFoldDB" id="A0A3N2C6B8"/>
<organism evidence="2 3">
    <name type="scientific">Plantibacter flavus</name>
    <dbReference type="NCBI Taxonomy" id="150123"/>
    <lineage>
        <taxon>Bacteria</taxon>
        <taxon>Bacillati</taxon>
        <taxon>Actinomycetota</taxon>
        <taxon>Actinomycetes</taxon>
        <taxon>Micrococcales</taxon>
        <taxon>Microbacteriaceae</taxon>
        <taxon>Plantibacter</taxon>
    </lineage>
</organism>
<protein>
    <submittedName>
        <fullName evidence="2">Helix-turn-helix protein</fullName>
    </submittedName>
</protein>
<dbReference type="InterPro" id="IPR001387">
    <property type="entry name" value="Cro/C1-type_HTH"/>
</dbReference>